<dbReference type="EMBL" id="SRXW01000006">
    <property type="protein sequence ID" value="TGY87354.1"/>
    <property type="molecule type" value="Genomic_DNA"/>
</dbReference>
<accession>A0A4S2GWG6</accession>
<evidence type="ECO:0000313" key="3">
    <source>
        <dbReference type="Proteomes" id="UP000308054"/>
    </source>
</evidence>
<feature type="region of interest" description="Disordered" evidence="1">
    <location>
        <begin position="1"/>
        <end position="25"/>
    </location>
</feature>
<reference evidence="2 3" key="1">
    <citation type="journal article" date="2017" name="Int. J. Syst. Evol. Microbiol.">
        <title>Marinicauda algicola sp. nov., isolated from a marine red alga Rhodosorus marinus.</title>
        <authorList>
            <person name="Jeong S.E."/>
            <person name="Jeon S.H."/>
            <person name="Chun B.H."/>
            <person name="Kim D.W."/>
            <person name="Jeon C.O."/>
        </authorList>
    </citation>
    <scope>NUCLEOTIDE SEQUENCE [LARGE SCALE GENOMIC DNA]</scope>
    <source>
        <strain evidence="2 3">JCM 31718</strain>
    </source>
</reference>
<protein>
    <recommendedName>
        <fullName evidence="4">HK97 gp10 family phage protein</fullName>
    </recommendedName>
</protein>
<dbReference type="AlphaFoldDB" id="A0A4S2GWG6"/>
<evidence type="ECO:0000256" key="1">
    <source>
        <dbReference type="SAM" id="MobiDB-lite"/>
    </source>
</evidence>
<comment type="caution">
    <text evidence="2">The sequence shown here is derived from an EMBL/GenBank/DDBJ whole genome shotgun (WGS) entry which is preliminary data.</text>
</comment>
<evidence type="ECO:0000313" key="2">
    <source>
        <dbReference type="EMBL" id="TGY87354.1"/>
    </source>
</evidence>
<sequence>MDQRKRSQAPHRERRAHPRRPALHGAGLLRRGARDVISGGRIEGGARIRRLVQAIERQDRRITEPIKAALERGAERIEAAIRSEIIAQGAVDEGDLFDAVGKKKLSNGFRWKIGYFKKGNLRKWRLAGWRAHFVEFGTRTQRPRPVVRQGFRSQLRPARAEIRRETRRALRRFAR</sequence>
<keyword evidence="3" id="KW-1185">Reference proteome</keyword>
<gene>
    <name evidence="2" type="ORF">E5163_14900</name>
</gene>
<proteinExistence type="predicted"/>
<name>A0A4S2GWG6_9PROT</name>
<organism evidence="2 3">
    <name type="scientific">Marinicauda algicola</name>
    <dbReference type="NCBI Taxonomy" id="2029849"/>
    <lineage>
        <taxon>Bacteria</taxon>
        <taxon>Pseudomonadati</taxon>
        <taxon>Pseudomonadota</taxon>
        <taxon>Alphaproteobacteria</taxon>
        <taxon>Maricaulales</taxon>
        <taxon>Maricaulaceae</taxon>
        <taxon>Marinicauda</taxon>
    </lineage>
</organism>
<feature type="compositionally biased region" description="Basic residues" evidence="1">
    <location>
        <begin position="1"/>
        <end position="22"/>
    </location>
</feature>
<dbReference type="Proteomes" id="UP000308054">
    <property type="component" value="Unassembled WGS sequence"/>
</dbReference>
<dbReference type="NCBIfam" id="TIGR01725">
    <property type="entry name" value="phge_HK97_gp10"/>
    <property type="match status" value="1"/>
</dbReference>
<evidence type="ECO:0008006" key="4">
    <source>
        <dbReference type="Google" id="ProtNLM"/>
    </source>
</evidence>
<dbReference type="InterPro" id="IPR010064">
    <property type="entry name" value="HK97-gp10_tail"/>
</dbReference>